<accession>A0A1H6BJP2</accession>
<sequence>MRLRNLLVVTIGAILLAFFVASIMAGHRGRALASALYNDGKRLVVGDYRSLHVADLPIHFWGDSLTSGYGGSAWRDYPHMLQAIFQRRTVNLGIPKETSSDIKARFLQRPRIAGPESVVIWAGRNDSYLPDQVIANVGAMVASLNPGSKYLVLGVTTADMPNEFVGEPDHNSILKINAALKAAYGERFVPINDLLLAKANHRFEEDRLAVSRGTLPRSLRSDKLHLNDAGALEVAVAVNDAFVRLGW</sequence>
<evidence type="ECO:0000313" key="2">
    <source>
        <dbReference type="EMBL" id="SEG60941.1"/>
    </source>
</evidence>
<organism evidence="2 3">
    <name type="scientific">Bosea lathyri</name>
    <dbReference type="NCBI Taxonomy" id="1036778"/>
    <lineage>
        <taxon>Bacteria</taxon>
        <taxon>Pseudomonadati</taxon>
        <taxon>Pseudomonadota</taxon>
        <taxon>Alphaproteobacteria</taxon>
        <taxon>Hyphomicrobiales</taxon>
        <taxon>Boseaceae</taxon>
        <taxon>Bosea</taxon>
    </lineage>
</organism>
<name>A0A1H6BJP2_9HYPH</name>
<dbReference type="InterPro" id="IPR036514">
    <property type="entry name" value="SGNH_hydro_sf"/>
</dbReference>
<evidence type="ECO:0000259" key="1">
    <source>
        <dbReference type="Pfam" id="PF13472"/>
    </source>
</evidence>
<dbReference type="Proteomes" id="UP000236743">
    <property type="component" value="Unassembled WGS sequence"/>
</dbReference>
<dbReference type="InterPro" id="IPR013830">
    <property type="entry name" value="SGNH_hydro"/>
</dbReference>
<dbReference type="Pfam" id="PF13472">
    <property type="entry name" value="Lipase_GDSL_2"/>
    <property type="match status" value="1"/>
</dbReference>
<gene>
    <name evidence="2" type="ORF">SAMN04488115_107291</name>
</gene>
<keyword evidence="3" id="KW-1185">Reference proteome</keyword>
<evidence type="ECO:0000313" key="3">
    <source>
        <dbReference type="Proteomes" id="UP000236743"/>
    </source>
</evidence>
<proteinExistence type="predicted"/>
<feature type="domain" description="SGNH hydrolase-type esterase" evidence="1">
    <location>
        <begin position="60"/>
        <end position="230"/>
    </location>
</feature>
<dbReference type="GO" id="GO:0016788">
    <property type="term" value="F:hydrolase activity, acting on ester bonds"/>
    <property type="evidence" value="ECO:0007669"/>
    <property type="project" value="UniProtKB-ARBA"/>
</dbReference>
<dbReference type="RefSeq" id="WP_146071396.1">
    <property type="nucleotide sequence ID" value="NZ_FNUY01000007.1"/>
</dbReference>
<dbReference type="AlphaFoldDB" id="A0A1H6BJP2"/>
<dbReference type="EMBL" id="FNUY01000007">
    <property type="protein sequence ID" value="SEG60941.1"/>
    <property type="molecule type" value="Genomic_DNA"/>
</dbReference>
<reference evidence="2 3" key="1">
    <citation type="submission" date="2016-10" db="EMBL/GenBank/DDBJ databases">
        <authorList>
            <person name="de Groot N.N."/>
        </authorList>
    </citation>
    <scope>NUCLEOTIDE SEQUENCE [LARGE SCALE GENOMIC DNA]</scope>
    <source>
        <strain evidence="2 3">DSM 26656</strain>
    </source>
</reference>
<dbReference type="Gene3D" id="3.40.50.1110">
    <property type="entry name" value="SGNH hydrolase"/>
    <property type="match status" value="1"/>
</dbReference>
<dbReference type="OrthoDB" id="3193214at2"/>
<protein>
    <submittedName>
        <fullName evidence="2">Lysophospholipase L1</fullName>
    </submittedName>
</protein>
<dbReference type="SUPFAM" id="SSF52266">
    <property type="entry name" value="SGNH hydrolase"/>
    <property type="match status" value="1"/>
</dbReference>